<dbReference type="EMBL" id="CM026433">
    <property type="protein sequence ID" value="KAG0554631.1"/>
    <property type="molecule type" value="Genomic_DNA"/>
</dbReference>
<sequence length="479" mass="52503">MGSEAEDEPKHYDCHVVADDRLQGKPLENVHTSFIKPSTATSNENEWLSLSRLDMMFLTFYTPILCVFPLSEHKFGSAERVVQHLKDSLADVLVTFYPLAGRLVSKGGPPRIHCNDAGAVFTEASVDVELAELRTEDFQPQPNLSGLTAAGIRDYPALPQLEGGLPTLIVQVTHFKCGGITLAANWAHGAADGQSGLHFMKSWSELARGLEISLPPDHRRYLVKPRTVPVSNNPFHSTVISAGAQTVPSQSKDEHSPVKQSPEQTPVAAKTIEFTKDDITKLKKQALEHDPNAQLSRADCFSTHLWRAAIRARNLPSSSRVRLIYLVEGRKKLSLPPGYFGNVIGFKTVITTVEELLNGPFGTTASLIHAAAPSANTEWFQDLVDFMGFMKPGMNPFDGDGIAGSDYNFGVSYLIRFPFYDLDFGFGAPAHSTRNTMGARDGLVFVVPSSHDPDHMVAMTNLSPETMPSFLAMARDIPE</sequence>
<dbReference type="PANTHER" id="PTHR31642">
    <property type="entry name" value="TRICHOTHECENE 3-O-ACETYLTRANSFERASE"/>
    <property type="match status" value="1"/>
</dbReference>
<keyword evidence="4" id="KW-1185">Reference proteome</keyword>
<dbReference type="Proteomes" id="UP000822688">
    <property type="component" value="Chromosome 12"/>
</dbReference>
<dbReference type="PANTHER" id="PTHR31642:SF160">
    <property type="entry name" value="HXXXD-TYPE ACYL-TRANSFERASE FAMILY PROTEIN"/>
    <property type="match status" value="1"/>
</dbReference>
<dbReference type="InterPro" id="IPR023213">
    <property type="entry name" value="CAT-like_dom_sf"/>
</dbReference>
<protein>
    <submittedName>
        <fullName evidence="3">Uncharacterized protein</fullName>
    </submittedName>
</protein>
<evidence type="ECO:0000313" key="4">
    <source>
        <dbReference type="Proteomes" id="UP000822688"/>
    </source>
</evidence>
<dbReference type="AlphaFoldDB" id="A0A8T0G6S9"/>
<reference evidence="3" key="1">
    <citation type="submission" date="2020-06" db="EMBL/GenBank/DDBJ databases">
        <title>WGS assembly of Ceratodon purpureus strain R40.</title>
        <authorList>
            <person name="Carey S.B."/>
            <person name="Jenkins J."/>
            <person name="Shu S."/>
            <person name="Lovell J.T."/>
            <person name="Sreedasyam A."/>
            <person name="Maumus F."/>
            <person name="Tiley G.P."/>
            <person name="Fernandez-Pozo N."/>
            <person name="Barry K."/>
            <person name="Chen C."/>
            <person name="Wang M."/>
            <person name="Lipzen A."/>
            <person name="Daum C."/>
            <person name="Saski C.A."/>
            <person name="Payton A.C."/>
            <person name="Mcbreen J.C."/>
            <person name="Conrad R.E."/>
            <person name="Kollar L.M."/>
            <person name="Olsson S."/>
            <person name="Huttunen S."/>
            <person name="Landis J.B."/>
            <person name="Wickett N.J."/>
            <person name="Johnson M.G."/>
            <person name="Rensing S.A."/>
            <person name="Grimwood J."/>
            <person name="Schmutz J."/>
            <person name="Mcdaniel S.F."/>
        </authorList>
    </citation>
    <scope>NUCLEOTIDE SEQUENCE</scope>
    <source>
        <strain evidence="3">R40</strain>
    </source>
</reference>
<dbReference type="InterPro" id="IPR050317">
    <property type="entry name" value="Plant_Fungal_Acyltransferase"/>
</dbReference>
<evidence type="ECO:0000256" key="1">
    <source>
        <dbReference type="ARBA" id="ARBA00009861"/>
    </source>
</evidence>
<feature type="region of interest" description="Disordered" evidence="2">
    <location>
        <begin position="245"/>
        <end position="265"/>
    </location>
</feature>
<evidence type="ECO:0000313" key="3">
    <source>
        <dbReference type="EMBL" id="KAG0554631.1"/>
    </source>
</evidence>
<dbReference type="GO" id="GO:0016747">
    <property type="term" value="F:acyltransferase activity, transferring groups other than amino-acyl groups"/>
    <property type="evidence" value="ECO:0007669"/>
    <property type="project" value="TreeGrafter"/>
</dbReference>
<evidence type="ECO:0000256" key="2">
    <source>
        <dbReference type="SAM" id="MobiDB-lite"/>
    </source>
</evidence>
<proteinExistence type="inferred from homology"/>
<comment type="similarity">
    <text evidence="1">Belongs to the plant acyltransferase family.</text>
</comment>
<name>A0A8T0G6S9_CERPU</name>
<organism evidence="3 4">
    <name type="scientific">Ceratodon purpureus</name>
    <name type="common">Fire moss</name>
    <name type="synonym">Dicranum purpureum</name>
    <dbReference type="NCBI Taxonomy" id="3225"/>
    <lineage>
        <taxon>Eukaryota</taxon>
        <taxon>Viridiplantae</taxon>
        <taxon>Streptophyta</taxon>
        <taxon>Embryophyta</taxon>
        <taxon>Bryophyta</taxon>
        <taxon>Bryophytina</taxon>
        <taxon>Bryopsida</taxon>
        <taxon>Dicranidae</taxon>
        <taxon>Pseudoditrichales</taxon>
        <taxon>Ditrichaceae</taxon>
        <taxon>Ceratodon</taxon>
    </lineage>
</organism>
<accession>A0A8T0G6S9</accession>
<dbReference type="Gene3D" id="3.30.559.10">
    <property type="entry name" value="Chloramphenicol acetyltransferase-like domain"/>
    <property type="match status" value="2"/>
</dbReference>
<dbReference type="Pfam" id="PF02458">
    <property type="entry name" value="Transferase"/>
    <property type="match status" value="1"/>
</dbReference>
<gene>
    <name evidence="3" type="ORF">KC19_12G106700</name>
</gene>
<comment type="caution">
    <text evidence="3">The sequence shown here is derived from an EMBL/GenBank/DDBJ whole genome shotgun (WGS) entry which is preliminary data.</text>
</comment>